<evidence type="ECO:0000313" key="2">
    <source>
        <dbReference type="EMBL" id="PKG29177.1"/>
    </source>
</evidence>
<dbReference type="Pfam" id="PF00149">
    <property type="entry name" value="Metallophos"/>
    <property type="match status" value="1"/>
</dbReference>
<dbReference type="CDD" id="cd00144">
    <property type="entry name" value="MPP_PPP_family"/>
    <property type="match status" value="1"/>
</dbReference>
<name>A0A2N0ZI31_9BACI</name>
<dbReference type="PRINTS" id="PR00114">
    <property type="entry name" value="STPHPHTASE"/>
</dbReference>
<dbReference type="PANTHER" id="PTHR42850:SF4">
    <property type="entry name" value="ZINC-DEPENDENT ENDOPOLYPHOSPHATASE"/>
    <property type="match status" value="1"/>
</dbReference>
<protein>
    <submittedName>
        <fullName evidence="2">Serine/threonine protein phosphatase</fullName>
    </submittedName>
</protein>
<dbReference type="InterPro" id="IPR006186">
    <property type="entry name" value="Ser/Thr-sp_prot-phosphatase"/>
</dbReference>
<accession>A0A2N0ZI31</accession>
<dbReference type="Proteomes" id="UP000233343">
    <property type="component" value="Unassembled WGS sequence"/>
</dbReference>
<dbReference type="AlphaFoldDB" id="A0A2N0ZI31"/>
<sequence>MKLEKAFVISDIHGEISKFNKLLQFWNFEDEALIILGDLIDRGENSLKVVEKVMELKKQYNDQLIIIKGNHEDMLLKFLENPEINNNGLRYFNNGGGTTASEFTQDVNILDRGNAEIAEKMKEKSEVIQFLSNLCLYYEFGDVLFIHAGIDHDISDWRQTEPYQMVWVRNMWEQKNQTGKIIVFGHTPTQYIHEDKGCDIWISPCTSYINIDGGAVYGGQLNAIVINKTGDILKTFHVK</sequence>
<organism evidence="2 3">
    <name type="scientific">Cytobacillus horneckiae</name>
    <dbReference type="NCBI Taxonomy" id="549687"/>
    <lineage>
        <taxon>Bacteria</taxon>
        <taxon>Bacillati</taxon>
        <taxon>Bacillota</taxon>
        <taxon>Bacilli</taxon>
        <taxon>Bacillales</taxon>
        <taxon>Bacillaceae</taxon>
        <taxon>Cytobacillus</taxon>
    </lineage>
</organism>
<dbReference type="InterPro" id="IPR004843">
    <property type="entry name" value="Calcineurin-like_PHP"/>
</dbReference>
<evidence type="ECO:0000259" key="1">
    <source>
        <dbReference type="PROSITE" id="PS00125"/>
    </source>
</evidence>
<dbReference type="PANTHER" id="PTHR42850">
    <property type="entry name" value="METALLOPHOSPHOESTERASE"/>
    <property type="match status" value="1"/>
</dbReference>
<gene>
    <name evidence="2" type="ORF">CWS20_10490</name>
</gene>
<dbReference type="InterPro" id="IPR029052">
    <property type="entry name" value="Metallo-depent_PP-like"/>
</dbReference>
<dbReference type="SUPFAM" id="SSF56300">
    <property type="entry name" value="Metallo-dependent phosphatases"/>
    <property type="match status" value="1"/>
</dbReference>
<dbReference type="GO" id="GO:0016791">
    <property type="term" value="F:phosphatase activity"/>
    <property type="evidence" value="ECO:0007669"/>
    <property type="project" value="TreeGrafter"/>
</dbReference>
<dbReference type="GO" id="GO:0008803">
    <property type="term" value="F:bis(5'-nucleosyl)-tetraphosphatase (symmetrical) activity"/>
    <property type="evidence" value="ECO:0007669"/>
    <property type="project" value="TreeGrafter"/>
</dbReference>
<comment type="caution">
    <text evidence="2">The sequence shown here is derived from an EMBL/GenBank/DDBJ whole genome shotgun (WGS) entry which is preliminary data.</text>
</comment>
<dbReference type="Gene3D" id="3.60.21.10">
    <property type="match status" value="1"/>
</dbReference>
<keyword evidence="3" id="KW-1185">Reference proteome</keyword>
<dbReference type="RefSeq" id="WP_066198499.1">
    <property type="nucleotide sequence ID" value="NZ_JAFDQP010000004.1"/>
</dbReference>
<dbReference type="PROSITE" id="PS00125">
    <property type="entry name" value="SER_THR_PHOSPHATASE"/>
    <property type="match status" value="1"/>
</dbReference>
<proteinExistence type="predicted"/>
<evidence type="ECO:0000313" key="3">
    <source>
        <dbReference type="Proteomes" id="UP000233343"/>
    </source>
</evidence>
<dbReference type="GO" id="GO:0110154">
    <property type="term" value="P:RNA decapping"/>
    <property type="evidence" value="ECO:0007669"/>
    <property type="project" value="TreeGrafter"/>
</dbReference>
<feature type="domain" description="Serine/threonine specific protein phosphatases" evidence="1">
    <location>
        <begin position="67"/>
        <end position="72"/>
    </location>
</feature>
<dbReference type="EMBL" id="PISD01000019">
    <property type="protein sequence ID" value="PKG29177.1"/>
    <property type="molecule type" value="Genomic_DNA"/>
</dbReference>
<dbReference type="GO" id="GO:0005737">
    <property type="term" value="C:cytoplasm"/>
    <property type="evidence" value="ECO:0007669"/>
    <property type="project" value="TreeGrafter"/>
</dbReference>
<dbReference type="InterPro" id="IPR050126">
    <property type="entry name" value="Ap4A_hydrolase"/>
</dbReference>
<reference evidence="2 3" key="1">
    <citation type="journal article" date="2010" name="Int. J. Syst. Evol. Microbiol.">
        <title>Bacillus horneckiae sp. nov., isolated from a spacecraft-assembly clean room.</title>
        <authorList>
            <person name="Vaishampayan P."/>
            <person name="Probst A."/>
            <person name="Krishnamurthi S."/>
            <person name="Ghosh S."/>
            <person name="Osman S."/>
            <person name="McDowall A."/>
            <person name="Ruckmani A."/>
            <person name="Mayilraj S."/>
            <person name="Venkateswaran K."/>
        </authorList>
    </citation>
    <scope>NUCLEOTIDE SEQUENCE [LARGE SCALE GENOMIC DNA]</scope>
    <source>
        <strain evidence="3">1PO1SC</strain>
    </source>
</reference>